<gene>
    <name evidence="1" type="ORF">HMPREF9087_0797</name>
</gene>
<reference evidence="1 2" key="1">
    <citation type="submission" date="2011-01" db="EMBL/GenBank/DDBJ databases">
        <authorList>
            <person name="Muzny D."/>
            <person name="Qin X."/>
            <person name="Deng J."/>
            <person name="Jiang H."/>
            <person name="Liu Y."/>
            <person name="Qu J."/>
            <person name="Song X.-Z."/>
            <person name="Zhang L."/>
            <person name="Thornton R."/>
            <person name="Coyle M."/>
            <person name="Francisco L."/>
            <person name="Jackson L."/>
            <person name="Javaid M."/>
            <person name="Korchina V."/>
            <person name="Kovar C."/>
            <person name="Mata R."/>
            <person name="Mathew T."/>
            <person name="Ngo R."/>
            <person name="Nguyen L."/>
            <person name="Nguyen N."/>
            <person name="Okwuonu G."/>
            <person name="Ongeri F."/>
            <person name="Pham C."/>
            <person name="Simmons D."/>
            <person name="Wilczek-Boney K."/>
            <person name="Hale W."/>
            <person name="Jakkamsetti A."/>
            <person name="Pham P."/>
            <person name="Ruth R."/>
            <person name="San Lucas F."/>
            <person name="Warren J."/>
            <person name="Zhang J."/>
            <person name="Zhao Z."/>
            <person name="Zhou C."/>
            <person name="Zhu D."/>
            <person name="Lee S."/>
            <person name="Bess C."/>
            <person name="Blankenburg K."/>
            <person name="Forbes L."/>
            <person name="Fu Q."/>
            <person name="Gubbala S."/>
            <person name="Hirani K."/>
            <person name="Jayaseelan J.C."/>
            <person name="Lara F."/>
            <person name="Munidasa M."/>
            <person name="Palculict T."/>
            <person name="Patil S."/>
            <person name="Pu L.-L."/>
            <person name="Saada N."/>
            <person name="Tang L."/>
            <person name="Weissenberger G."/>
            <person name="Zhu Y."/>
            <person name="Hemphill L."/>
            <person name="Shang Y."/>
            <person name="Youmans B."/>
            <person name="Ayvaz T."/>
            <person name="Ross M."/>
            <person name="Santibanez J."/>
            <person name="Aqrawi P."/>
            <person name="Gross S."/>
            <person name="Joshi V."/>
            <person name="Fowler G."/>
            <person name="Nazareth L."/>
            <person name="Reid J."/>
            <person name="Worley K."/>
            <person name="Petrosino J."/>
            <person name="Highlander S."/>
            <person name="Gibbs R."/>
        </authorList>
    </citation>
    <scope>NUCLEOTIDE SEQUENCE [LARGE SCALE GENOMIC DNA]</scope>
    <source>
        <strain evidence="1 2">ATCC 12755</strain>
    </source>
</reference>
<accession>F0EHA5</accession>
<proteinExistence type="predicted"/>
<comment type="caution">
    <text evidence="1">The sequence shown here is derived from an EMBL/GenBank/DDBJ whole genome shotgun (WGS) entry which is preliminary data.</text>
</comment>
<dbReference type="HOGENOM" id="CLU_1666669_0_0_9"/>
<protein>
    <submittedName>
        <fullName evidence="1">Uncharacterized protein</fullName>
    </submittedName>
</protein>
<dbReference type="Proteomes" id="UP000004835">
    <property type="component" value="Unassembled WGS sequence"/>
</dbReference>
<organism evidence="1 2">
    <name type="scientific">Enterococcus casseliflavus ATCC 12755</name>
    <dbReference type="NCBI Taxonomy" id="888066"/>
    <lineage>
        <taxon>Bacteria</taxon>
        <taxon>Bacillati</taxon>
        <taxon>Bacillota</taxon>
        <taxon>Bacilli</taxon>
        <taxon>Lactobacillales</taxon>
        <taxon>Enterococcaceae</taxon>
        <taxon>Enterococcus</taxon>
    </lineage>
</organism>
<name>F0EHA5_ENTCA</name>
<dbReference type="AlphaFoldDB" id="F0EHA5"/>
<evidence type="ECO:0000313" key="2">
    <source>
        <dbReference type="Proteomes" id="UP000004835"/>
    </source>
</evidence>
<dbReference type="EMBL" id="AEWT01000007">
    <property type="protein sequence ID" value="EGC70419.1"/>
    <property type="molecule type" value="Genomic_DNA"/>
</dbReference>
<sequence length="172" mass="20317">MKKKLRGLKRRWKLMLKNLDNMAETIDSTDDEIFIKESFQYFNRKISSSYKIELFDKLLHILTTKQKQDGKRCYLLWYLPNDIFESSILIFNGSVALEKFIKERSSSAIDSGEYRLFFNEENNPENYISARVKDEEMLSAIVTIEDEEYGYKVPVIIIANEKIISMIKMELS</sequence>
<dbReference type="RefSeq" id="WP_005233148.1">
    <property type="nucleotide sequence ID" value="NZ_GL872323.1"/>
</dbReference>
<evidence type="ECO:0000313" key="1">
    <source>
        <dbReference type="EMBL" id="EGC70419.1"/>
    </source>
</evidence>